<dbReference type="GO" id="GO:0003677">
    <property type="term" value="F:DNA binding"/>
    <property type="evidence" value="ECO:0007669"/>
    <property type="project" value="UniProtKB-KW"/>
</dbReference>
<sequence>MLPDFAGHCSTEIFPVKPYSCLLREFLQYWFLREETVKQIDATSTGARMPRANMNAVLDFEFLLPPLPEQQRIVAILDEAFDGIATAKANAEKNLQNARALFESHLQSVFAQRGDGWVEKRLVEVSKEFGRGKSKHRPRNEPSLYNGPYPFIQTGDISNADHWLTDYTQTYSERGLSQSRLWQKGTICIAIVGATVGETAILDFKSCFPDSVIGIVVNDEFADNEYVEFLLQSFKSLLKEKGKSTARDNINLGTFENQKFPFPVLKRQREIVATFNVLHEETQRLESIYQQKLTALEELKKSLLHQAFSGQL</sequence>
<evidence type="ECO:0000256" key="2">
    <source>
        <dbReference type="ARBA" id="ARBA00022747"/>
    </source>
</evidence>
<dbReference type="PANTHER" id="PTHR30408">
    <property type="entry name" value="TYPE-1 RESTRICTION ENZYME ECOKI SPECIFICITY PROTEIN"/>
    <property type="match status" value="1"/>
</dbReference>
<keyword evidence="5" id="KW-0378">Hydrolase</keyword>
<evidence type="ECO:0000313" key="5">
    <source>
        <dbReference type="EMBL" id="PZN73197.1"/>
    </source>
</evidence>
<keyword evidence="2" id="KW-0680">Restriction system</keyword>
<dbReference type="Pfam" id="PF01420">
    <property type="entry name" value="Methylase_S"/>
    <property type="match status" value="2"/>
</dbReference>
<keyword evidence="5" id="KW-0540">Nuclease</keyword>
<dbReference type="InterPro" id="IPR052021">
    <property type="entry name" value="Type-I_RS_S_subunit"/>
</dbReference>
<keyword evidence="3" id="KW-0238">DNA-binding</keyword>
<accession>A0A2W4SNX5</accession>
<name>A0A2W4SNX5_9GAMM</name>
<dbReference type="AlphaFoldDB" id="A0A2W4SNX5"/>
<feature type="domain" description="Type I restriction modification DNA specificity" evidence="4">
    <location>
        <begin position="9"/>
        <end position="86"/>
    </location>
</feature>
<dbReference type="Gene3D" id="3.90.220.20">
    <property type="entry name" value="DNA methylase specificity domains"/>
    <property type="match status" value="2"/>
</dbReference>
<reference evidence="5 6" key="1">
    <citation type="journal article" date="2018" name="Aquat. Microb. Ecol.">
        <title>Gammaproteobacterial methanotrophs dominate.</title>
        <authorList>
            <person name="Rissanen A.J."/>
            <person name="Saarenheimo J."/>
            <person name="Tiirola M."/>
            <person name="Peura S."/>
            <person name="Aalto S.L."/>
            <person name="Karvinen A."/>
            <person name="Nykanen H."/>
        </authorList>
    </citation>
    <scope>NUCLEOTIDE SEQUENCE [LARGE SCALE GENOMIC DNA]</scope>
    <source>
        <strain evidence="5">AMbin10</strain>
    </source>
</reference>
<comment type="similarity">
    <text evidence="1">Belongs to the type-I restriction system S methylase family.</text>
</comment>
<evidence type="ECO:0000313" key="6">
    <source>
        <dbReference type="Proteomes" id="UP000249396"/>
    </source>
</evidence>
<keyword evidence="5" id="KW-0255">Endonuclease</keyword>
<dbReference type="GO" id="GO:0009307">
    <property type="term" value="P:DNA restriction-modification system"/>
    <property type="evidence" value="ECO:0007669"/>
    <property type="project" value="UniProtKB-KW"/>
</dbReference>
<gene>
    <name evidence="5" type="ORF">DM484_23135</name>
</gene>
<dbReference type="PANTHER" id="PTHR30408:SF12">
    <property type="entry name" value="TYPE I RESTRICTION ENZYME MJAVIII SPECIFICITY SUBUNIT"/>
    <property type="match status" value="1"/>
</dbReference>
<dbReference type="SUPFAM" id="SSF116734">
    <property type="entry name" value="DNA methylase specificity domain"/>
    <property type="match status" value="2"/>
</dbReference>
<dbReference type="GO" id="GO:0004519">
    <property type="term" value="F:endonuclease activity"/>
    <property type="evidence" value="ECO:0007669"/>
    <property type="project" value="UniProtKB-KW"/>
</dbReference>
<evidence type="ECO:0000256" key="3">
    <source>
        <dbReference type="ARBA" id="ARBA00023125"/>
    </source>
</evidence>
<organism evidence="5 6">
    <name type="scientific">Candidatus Methylumidiphilus alinenensis</name>
    <dbReference type="NCBI Taxonomy" id="2202197"/>
    <lineage>
        <taxon>Bacteria</taxon>
        <taxon>Pseudomonadati</taxon>
        <taxon>Pseudomonadota</taxon>
        <taxon>Gammaproteobacteria</taxon>
        <taxon>Methylococcales</taxon>
        <taxon>Candidatus Methylumidiphilus</taxon>
    </lineage>
</organism>
<dbReference type="Proteomes" id="UP000249396">
    <property type="component" value="Unassembled WGS sequence"/>
</dbReference>
<comment type="caution">
    <text evidence="5">The sequence shown here is derived from an EMBL/GenBank/DDBJ whole genome shotgun (WGS) entry which is preliminary data.</text>
</comment>
<protein>
    <submittedName>
        <fullName evidence="5">Restriction endonuclease subunit S</fullName>
    </submittedName>
</protein>
<dbReference type="EMBL" id="QJPH01000464">
    <property type="protein sequence ID" value="PZN73197.1"/>
    <property type="molecule type" value="Genomic_DNA"/>
</dbReference>
<proteinExistence type="inferred from homology"/>
<evidence type="ECO:0000256" key="1">
    <source>
        <dbReference type="ARBA" id="ARBA00010923"/>
    </source>
</evidence>
<evidence type="ECO:0000259" key="4">
    <source>
        <dbReference type="Pfam" id="PF01420"/>
    </source>
</evidence>
<dbReference type="InterPro" id="IPR044946">
    <property type="entry name" value="Restrct_endonuc_typeI_TRD_sf"/>
</dbReference>
<feature type="domain" description="Type I restriction modification DNA specificity" evidence="4">
    <location>
        <begin position="115"/>
        <end position="287"/>
    </location>
</feature>
<dbReference type="CDD" id="cd17282">
    <property type="entry name" value="RMtype1_S_Eco16444ORF1681_TRD1-CR1_like"/>
    <property type="match status" value="1"/>
</dbReference>
<dbReference type="InterPro" id="IPR000055">
    <property type="entry name" value="Restrct_endonuc_typeI_TRD"/>
</dbReference>